<dbReference type="AlphaFoldDB" id="X0YEZ0"/>
<accession>X0YEZ0</accession>
<protein>
    <submittedName>
        <fullName evidence="1">Uncharacterized protein</fullName>
    </submittedName>
</protein>
<evidence type="ECO:0000313" key="1">
    <source>
        <dbReference type="EMBL" id="GAG54499.1"/>
    </source>
</evidence>
<sequence length="112" mass="12603">MRTRVTHFSREPTLLTRRPNQHVKKRVAEIRELLREKADEVPERALTVVAKKGGGNGSAGSIARRTGGAAGSLCSTCAKFYECQRQVEDYTCSEYLDDIKNRHHVSRYPDGL</sequence>
<name>X0YEZ0_9ZZZZ</name>
<proteinExistence type="predicted"/>
<dbReference type="EMBL" id="BART01007161">
    <property type="protein sequence ID" value="GAG54499.1"/>
    <property type="molecule type" value="Genomic_DNA"/>
</dbReference>
<comment type="caution">
    <text evidence="1">The sequence shown here is derived from an EMBL/GenBank/DDBJ whole genome shotgun (WGS) entry which is preliminary data.</text>
</comment>
<organism evidence="1">
    <name type="scientific">marine sediment metagenome</name>
    <dbReference type="NCBI Taxonomy" id="412755"/>
    <lineage>
        <taxon>unclassified sequences</taxon>
        <taxon>metagenomes</taxon>
        <taxon>ecological metagenomes</taxon>
    </lineage>
</organism>
<reference evidence="1" key="1">
    <citation type="journal article" date="2014" name="Front. Microbiol.">
        <title>High frequency of phylogenetically diverse reductive dehalogenase-homologous genes in deep subseafloor sedimentary metagenomes.</title>
        <authorList>
            <person name="Kawai M."/>
            <person name="Futagami T."/>
            <person name="Toyoda A."/>
            <person name="Takaki Y."/>
            <person name="Nishi S."/>
            <person name="Hori S."/>
            <person name="Arai W."/>
            <person name="Tsubouchi T."/>
            <person name="Morono Y."/>
            <person name="Uchiyama I."/>
            <person name="Ito T."/>
            <person name="Fujiyama A."/>
            <person name="Inagaki F."/>
            <person name="Takami H."/>
        </authorList>
    </citation>
    <scope>NUCLEOTIDE SEQUENCE</scope>
    <source>
        <strain evidence="1">Expedition CK06-06</strain>
    </source>
</reference>
<gene>
    <name evidence="1" type="ORF">S01H4_16338</name>
</gene>